<dbReference type="Gene3D" id="1.25.40.10">
    <property type="entry name" value="Tetratricopeptide repeat domain"/>
    <property type="match status" value="7"/>
</dbReference>
<feature type="signal peptide" evidence="4">
    <location>
        <begin position="1"/>
        <end position="28"/>
    </location>
</feature>
<keyword evidence="6" id="KW-1185">Reference proteome</keyword>
<dbReference type="Pfam" id="PF13181">
    <property type="entry name" value="TPR_8"/>
    <property type="match status" value="1"/>
</dbReference>
<dbReference type="InterPro" id="IPR050498">
    <property type="entry name" value="Ycf3"/>
</dbReference>
<proteinExistence type="predicted"/>
<dbReference type="EMBL" id="QQTP01000004">
    <property type="protein sequence ID" value="RDJ25989.1"/>
    <property type="molecule type" value="Genomic_DNA"/>
</dbReference>
<dbReference type="OrthoDB" id="9814069at2"/>
<dbReference type="Pfam" id="PF07719">
    <property type="entry name" value="TPR_2"/>
    <property type="match status" value="1"/>
</dbReference>
<evidence type="ECO:0000313" key="6">
    <source>
        <dbReference type="Proteomes" id="UP000255207"/>
    </source>
</evidence>
<dbReference type="PANTHER" id="PTHR44858">
    <property type="entry name" value="TETRATRICOPEPTIDE REPEAT PROTEIN 6"/>
    <property type="match status" value="1"/>
</dbReference>
<evidence type="ECO:0000313" key="5">
    <source>
        <dbReference type="EMBL" id="RDJ25989.1"/>
    </source>
</evidence>
<gene>
    <name evidence="5" type="ORF">DWE98_09025</name>
</gene>
<dbReference type="RefSeq" id="WP_114828879.1">
    <property type="nucleotide sequence ID" value="NZ_QQTO01000022.1"/>
</dbReference>
<dbReference type="Pfam" id="PF13432">
    <property type="entry name" value="TPR_16"/>
    <property type="match status" value="2"/>
</dbReference>
<keyword evidence="2 3" id="KW-0802">TPR repeat</keyword>
<dbReference type="AlphaFoldDB" id="A0A370L737"/>
<sequence length="922" mass="98477">MAGFCLRLLALTLLSAAALPAASGTSWAQTAATRQLCKEDRTEKGLAACTAMLKGKPKPEVRAFAHLGRAQVLIALGRPAEALKDYDETIKLAPNFVALYRDRGRARYAVGDHGGAMADFSVAVEREPFAADNHANRAYLKIVLDDLDGARKDIDQGLFWEKEHARSYYLRGLLLYRLGQYGDAITAINRGRELGFRTHDGFITKALSHYRLGAFDAAETEASEGLKAFANQPDLLEARARTRLELKRPAEALADADEVVRLAPRYARAYSTRAAVKLALNDNNGARADADKAVELDPKLFDAQQVKAEILMAAGDRDGARAIYQRSAARTDARTAQDIASRDRAAARIIQMDAPKPIVVSELDEAELKKRCETRDDPLRLQSCDRLVETAATPEAKADWLIERSYARPFGQRLADLEEAVAAAPGYSPALLGRAKGHSSEYRYDEDLRPLDLAWADADSALRLAAGNAGQAKRARVTRAVVAFTKGDYERASADLTAIMALDDDMKPWAYDLRAQALLYSGKPAEALVDARQAKALMKPESAGLFREDALVISLIETGQIDAALTEIDAWKARDPRAAIGHGPLYARALLARGDAAAAYEAANALVAANQFNMAAIAVRGAASARLGRALDASGDISNVLDASLKIAAKAQNDNLTPNFAADLLVARGLARIQLNQMIAARADFGEAIRLAPDRAQAYGERAGLTYRAGDPAALADIAMALRIEPAAPRWLALAARVNLATKDPTAAEKFASEALAANAPDADLPLLRARARLATGNLKGAVEDATMRTTAAPGDAEAWLVRIEAQAGLGDLTAALADAEAARAANASDGRILLALGDLKARSGDAPAAIGVFEEAASKPDAALAANKRLGDLYAGIASDQLALGYYAKALELPLRKPEDEALKAAARAARDALIRKMSAK</sequence>
<dbReference type="Proteomes" id="UP000255207">
    <property type="component" value="Unassembled WGS sequence"/>
</dbReference>
<dbReference type="PANTHER" id="PTHR44858:SF1">
    <property type="entry name" value="UDP-N-ACETYLGLUCOSAMINE--PEPTIDE N-ACETYLGLUCOSAMINYLTRANSFERASE SPINDLY-RELATED"/>
    <property type="match status" value="1"/>
</dbReference>
<dbReference type="PROSITE" id="PS50005">
    <property type="entry name" value="TPR"/>
    <property type="match status" value="1"/>
</dbReference>
<dbReference type="InterPro" id="IPR019734">
    <property type="entry name" value="TPR_rpt"/>
</dbReference>
<dbReference type="SUPFAM" id="SSF48452">
    <property type="entry name" value="TPR-like"/>
    <property type="match status" value="4"/>
</dbReference>
<dbReference type="InterPro" id="IPR011990">
    <property type="entry name" value="TPR-like_helical_dom_sf"/>
</dbReference>
<feature type="chain" id="PRO_5030068445" evidence="4">
    <location>
        <begin position="29"/>
        <end position="922"/>
    </location>
</feature>
<reference evidence="6" key="1">
    <citation type="submission" date="2018-07" db="EMBL/GenBank/DDBJ databases">
        <authorList>
            <person name="Safronova V.I."/>
            <person name="Chirak E.R."/>
            <person name="Sazanova A.L."/>
        </authorList>
    </citation>
    <scope>NUCLEOTIDE SEQUENCE [LARGE SCALE GENOMIC DNA]</scope>
    <source>
        <strain evidence="6">RCAM04685</strain>
    </source>
</reference>
<protein>
    <submittedName>
        <fullName evidence="5">Tetratricopeptide repeat protein</fullName>
    </submittedName>
</protein>
<name>A0A370L737_9HYPH</name>
<organism evidence="5 6">
    <name type="scientific">Bosea caraganae</name>
    <dbReference type="NCBI Taxonomy" id="2763117"/>
    <lineage>
        <taxon>Bacteria</taxon>
        <taxon>Pseudomonadati</taxon>
        <taxon>Pseudomonadota</taxon>
        <taxon>Alphaproteobacteria</taxon>
        <taxon>Hyphomicrobiales</taxon>
        <taxon>Boseaceae</taxon>
        <taxon>Bosea</taxon>
    </lineage>
</organism>
<evidence type="ECO:0000256" key="4">
    <source>
        <dbReference type="SAM" id="SignalP"/>
    </source>
</evidence>
<evidence type="ECO:0000256" key="3">
    <source>
        <dbReference type="PROSITE-ProRule" id="PRU00339"/>
    </source>
</evidence>
<evidence type="ECO:0000256" key="2">
    <source>
        <dbReference type="ARBA" id="ARBA00022803"/>
    </source>
</evidence>
<dbReference type="SMART" id="SM00028">
    <property type="entry name" value="TPR"/>
    <property type="match status" value="12"/>
</dbReference>
<keyword evidence="4" id="KW-0732">Signal</keyword>
<feature type="repeat" description="TPR" evidence="3">
    <location>
        <begin position="63"/>
        <end position="96"/>
    </location>
</feature>
<keyword evidence="1" id="KW-0677">Repeat</keyword>
<accession>A0A370L737</accession>
<dbReference type="InterPro" id="IPR013105">
    <property type="entry name" value="TPR_2"/>
</dbReference>
<comment type="caution">
    <text evidence="5">The sequence shown here is derived from an EMBL/GenBank/DDBJ whole genome shotgun (WGS) entry which is preliminary data.</text>
</comment>
<evidence type="ECO:0000256" key="1">
    <source>
        <dbReference type="ARBA" id="ARBA00022737"/>
    </source>
</evidence>